<feature type="transmembrane region" description="Helical" evidence="16">
    <location>
        <begin position="6"/>
        <end position="26"/>
    </location>
</feature>
<keyword evidence="10" id="KW-0479">Metal-binding</keyword>
<evidence type="ECO:0000256" key="10">
    <source>
        <dbReference type="ARBA" id="ARBA00022723"/>
    </source>
</evidence>
<dbReference type="UniPathway" id="UPA00378"/>
<comment type="cofactor">
    <cofactor evidence="1">
        <name>Mn(2+)</name>
        <dbReference type="ChEBI" id="CHEBI:29035"/>
    </cofactor>
</comment>
<keyword evidence="11" id="KW-0460">Magnesium</keyword>
<feature type="transmembrane region" description="Helical" evidence="16">
    <location>
        <begin position="181"/>
        <end position="199"/>
    </location>
</feature>
<dbReference type="EC" id="2.4.99.18" evidence="6"/>
<reference evidence="19" key="2">
    <citation type="submission" date="2015-06" db="UniProtKB">
        <authorList>
            <consortium name="EnsemblProtists"/>
        </authorList>
    </citation>
    <scope>IDENTIFICATION</scope>
    <source>
        <strain evidence="19">Emoy2</strain>
    </source>
</reference>
<organism evidence="19 20">
    <name type="scientific">Hyaloperonospora arabidopsidis (strain Emoy2)</name>
    <name type="common">Downy mildew agent</name>
    <name type="synonym">Peronospora arabidopsidis</name>
    <dbReference type="NCBI Taxonomy" id="559515"/>
    <lineage>
        <taxon>Eukaryota</taxon>
        <taxon>Sar</taxon>
        <taxon>Stramenopiles</taxon>
        <taxon>Oomycota</taxon>
        <taxon>Peronosporomycetes</taxon>
        <taxon>Peronosporales</taxon>
        <taxon>Peronosporaceae</taxon>
        <taxon>Hyaloperonospora</taxon>
    </lineage>
</organism>
<comment type="catalytic activity">
    <reaction evidence="15">
        <text>a di-trans,poly-cis-dolichyl diphosphooligosaccharide + L-asparaginyl-[protein] = N(4)-(oligosaccharide-(1-&gt;4)-N-acetyl-beta-D-glucosaminyl-(1-&gt;4)-N-acetyl-beta-D-glucosaminyl)-L-asparaginyl-[protein] + a di-trans,poly-cis-dolichyl diphosphate + H(+)</text>
        <dbReference type="Rhea" id="RHEA:22980"/>
        <dbReference type="Rhea" id="RHEA-COMP:12804"/>
        <dbReference type="Rhea" id="RHEA-COMP:12805"/>
        <dbReference type="Rhea" id="RHEA-COMP:19506"/>
        <dbReference type="Rhea" id="RHEA-COMP:19509"/>
        <dbReference type="ChEBI" id="CHEBI:15378"/>
        <dbReference type="ChEBI" id="CHEBI:50347"/>
        <dbReference type="ChEBI" id="CHEBI:57497"/>
        <dbReference type="ChEBI" id="CHEBI:57570"/>
        <dbReference type="ChEBI" id="CHEBI:132529"/>
        <dbReference type="EC" id="2.4.99.18"/>
    </reaction>
</comment>
<keyword evidence="8" id="KW-0808">Transferase</keyword>
<dbReference type="GO" id="GO:0016020">
    <property type="term" value="C:membrane"/>
    <property type="evidence" value="ECO:0007669"/>
    <property type="project" value="InterPro"/>
</dbReference>
<evidence type="ECO:0000256" key="2">
    <source>
        <dbReference type="ARBA" id="ARBA00001946"/>
    </source>
</evidence>
<evidence type="ECO:0000256" key="15">
    <source>
        <dbReference type="ARBA" id="ARBA00048829"/>
    </source>
</evidence>
<evidence type="ECO:0000259" key="17">
    <source>
        <dbReference type="Pfam" id="PF02516"/>
    </source>
</evidence>
<evidence type="ECO:0000256" key="9">
    <source>
        <dbReference type="ARBA" id="ARBA00022692"/>
    </source>
</evidence>
<dbReference type="EnsemblProtists" id="HpaT809439">
    <property type="protein sequence ID" value="HpaP809439"/>
    <property type="gene ID" value="HpaG809439"/>
</dbReference>
<evidence type="ECO:0000256" key="14">
    <source>
        <dbReference type="ARBA" id="ARBA00023211"/>
    </source>
</evidence>
<evidence type="ECO:0000256" key="6">
    <source>
        <dbReference type="ARBA" id="ARBA00012605"/>
    </source>
</evidence>
<comment type="subcellular location">
    <subcellularLocation>
        <location evidence="3">Endomembrane system</location>
        <topology evidence="3">Multi-pass membrane protein</topology>
    </subcellularLocation>
</comment>
<feature type="domain" description="STT3/PglB/AglB core" evidence="18">
    <location>
        <begin position="356"/>
        <end position="416"/>
    </location>
</feature>
<dbReference type="eggNOG" id="KOG2292">
    <property type="taxonomic scope" value="Eukaryota"/>
</dbReference>
<dbReference type="InterPro" id="IPR048307">
    <property type="entry name" value="STT3_N"/>
</dbReference>
<feature type="transmembrane region" description="Helical" evidence="16">
    <location>
        <begin position="64"/>
        <end position="82"/>
    </location>
</feature>
<dbReference type="InterPro" id="IPR003674">
    <property type="entry name" value="Oligo_trans_STT3"/>
</dbReference>
<dbReference type="InParanoid" id="M4BSK5"/>
<evidence type="ECO:0000256" key="7">
    <source>
        <dbReference type="ARBA" id="ARBA00022676"/>
    </source>
</evidence>
<dbReference type="GO" id="GO:0046872">
    <property type="term" value="F:metal ion binding"/>
    <property type="evidence" value="ECO:0007669"/>
    <property type="project" value="UniProtKB-KW"/>
</dbReference>
<name>M4BSK5_HYAAE</name>
<keyword evidence="9 16" id="KW-0812">Transmembrane</keyword>
<dbReference type="GO" id="GO:0012505">
    <property type="term" value="C:endomembrane system"/>
    <property type="evidence" value="ECO:0007669"/>
    <property type="project" value="UniProtKB-SubCell"/>
</dbReference>
<dbReference type="PANTHER" id="PTHR13872:SF1">
    <property type="entry name" value="DOLICHYL-DIPHOSPHOOLIGOSACCHARIDE--PROTEIN GLYCOSYLTRANSFERASE SUBUNIT STT3B"/>
    <property type="match status" value="1"/>
</dbReference>
<evidence type="ECO:0000256" key="11">
    <source>
        <dbReference type="ARBA" id="ARBA00022842"/>
    </source>
</evidence>
<keyword evidence="20" id="KW-1185">Reference proteome</keyword>
<feature type="transmembrane region" description="Helical" evidence="16">
    <location>
        <begin position="205"/>
        <end position="225"/>
    </location>
</feature>
<feature type="transmembrane region" description="Helical" evidence="16">
    <location>
        <begin position="94"/>
        <end position="116"/>
    </location>
</feature>
<dbReference type="GO" id="GO:0004579">
    <property type="term" value="F:dolichyl-diphosphooligosaccharide-protein glycotransferase activity"/>
    <property type="evidence" value="ECO:0007669"/>
    <property type="project" value="UniProtKB-EC"/>
</dbReference>
<dbReference type="AlphaFoldDB" id="M4BSK5"/>
<feature type="transmembrane region" description="Helical" evidence="16">
    <location>
        <begin position="289"/>
        <end position="309"/>
    </location>
</feature>
<dbReference type="Pfam" id="PF02516">
    <property type="entry name" value="STT3"/>
    <property type="match status" value="1"/>
</dbReference>
<dbReference type="Proteomes" id="UP000011713">
    <property type="component" value="Unassembled WGS sequence"/>
</dbReference>
<evidence type="ECO:0000256" key="1">
    <source>
        <dbReference type="ARBA" id="ARBA00001936"/>
    </source>
</evidence>
<dbReference type="Pfam" id="PF21436">
    <property type="entry name" value="STT3-PglB_core"/>
    <property type="match status" value="1"/>
</dbReference>
<evidence type="ECO:0000256" key="13">
    <source>
        <dbReference type="ARBA" id="ARBA00023136"/>
    </source>
</evidence>
<proteinExistence type="inferred from homology"/>
<sequence>MALSWGGYVFIINLVPIHVLVMLLSGKYSSRIYVAYATFYPLATLGVMQVPFIGFNAVLKGENAGSHGVFALLQVYAFMRWLSTQLSTRHFLQLLRICVRTGIVIVVGGLLLVLLLGKLQWSGRSLTLLDPTYASKYIPIIASVGEHQPTVWSAFYFSLGPAMLFIPLGLFYTFQKLDTASVFMIVYSTFAFYFSGIMVRLLLTLAPVACYLSAVGLSGFVHKIIESTRREPGKVEECQAMATSTIAIGDEEKHCKEEPVEDVLSAVCTMLRFQSDGRVAGKRQKAPKALLLLAVACGLLLVIHVRQSFKIASKVYSSTSLVFEKMNTSTMKSDVHDDYREAFAWLRQNTPENAKILSWWDYGYQITTLANRTVLVDNNTWNNTHIATVGRVLASREEDAAPILQSLDVNYVFLQFGGKVGLPGDDLNKLPWIVKISEGVFPDDVVESEFQVNGRYVFHENATLAMTESVLYKLSYFEFNQVQSSTGAEDKDPVFGWDLNRRVRISQHDIDLHHFEHVFTSHEWIVRIYRVKSAAAFPLST</sequence>
<dbReference type="Gene3D" id="3.40.50.12610">
    <property type="match status" value="1"/>
</dbReference>
<dbReference type="PANTHER" id="PTHR13872">
    <property type="entry name" value="DOLICHYL-DIPHOSPHOOLIGOSACCHARIDE--PROTEIN GLYCOSYLTRANSFERASE SUBUNIT"/>
    <property type="match status" value="1"/>
</dbReference>
<evidence type="ECO:0000256" key="12">
    <source>
        <dbReference type="ARBA" id="ARBA00022989"/>
    </source>
</evidence>
<keyword evidence="13 16" id="KW-0472">Membrane</keyword>
<evidence type="ECO:0000256" key="4">
    <source>
        <dbReference type="ARBA" id="ARBA00004922"/>
    </source>
</evidence>
<evidence type="ECO:0000313" key="19">
    <source>
        <dbReference type="EnsemblProtists" id="HpaP809439"/>
    </source>
</evidence>
<evidence type="ECO:0000256" key="5">
    <source>
        <dbReference type="ARBA" id="ARBA00010810"/>
    </source>
</evidence>
<dbReference type="InterPro" id="IPR048999">
    <property type="entry name" value="STT3-PglB_core"/>
</dbReference>
<evidence type="ECO:0000313" key="20">
    <source>
        <dbReference type="Proteomes" id="UP000011713"/>
    </source>
</evidence>
<dbReference type="VEuPathDB" id="FungiDB:HpaG809439"/>
<comment type="similarity">
    <text evidence="5">Belongs to the STT3 family.</text>
</comment>
<evidence type="ECO:0000256" key="3">
    <source>
        <dbReference type="ARBA" id="ARBA00004127"/>
    </source>
</evidence>
<accession>M4BSK5</accession>
<evidence type="ECO:0000259" key="18">
    <source>
        <dbReference type="Pfam" id="PF21436"/>
    </source>
</evidence>
<protein>
    <recommendedName>
        <fullName evidence="6">dolichyl-diphosphooligosaccharide--protein glycotransferase</fullName>
        <ecNumber evidence="6">2.4.99.18</ecNumber>
    </recommendedName>
</protein>
<reference evidence="20" key="1">
    <citation type="journal article" date="2010" name="Science">
        <title>Signatures of adaptation to obligate biotrophy in the Hyaloperonospora arabidopsidis genome.</title>
        <authorList>
            <person name="Baxter L."/>
            <person name="Tripathy S."/>
            <person name="Ishaque N."/>
            <person name="Boot N."/>
            <person name="Cabral A."/>
            <person name="Kemen E."/>
            <person name="Thines M."/>
            <person name="Ah-Fong A."/>
            <person name="Anderson R."/>
            <person name="Badejoko W."/>
            <person name="Bittner-Eddy P."/>
            <person name="Boore J.L."/>
            <person name="Chibucos M.C."/>
            <person name="Coates M."/>
            <person name="Dehal P."/>
            <person name="Delehaunty K."/>
            <person name="Dong S."/>
            <person name="Downton P."/>
            <person name="Dumas B."/>
            <person name="Fabro G."/>
            <person name="Fronick C."/>
            <person name="Fuerstenberg S.I."/>
            <person name="Fulton L."/>
            <person name="Gaulin E."/>
            <person name="Govers F."/>
            <person name="Hughes L."/>
            <person name="Humphray S."/>
            <person name="Jiang R.H."/>
            <person name="Judelson H."/>
            <person name="Kamoun S."/>
            <person name="Kyung K."/>
            <person name="Meijer H."/>
            <person name="Minx P."/>
            <person name="Morris P."/>
            <person name="Nelson J."/>
            <person name="Phuntumart V."/>
            <person name="Qutob D."/>
            <person name="Rehmany A."/>
            <person name="Rougon-Cardoso A."/>
            <person name="Ryden P."/>
            <person name="Torto-Alalibo T."/>
            <person name="Studholme D."/>
            <person name="Wang Y."/>
            <person name="Win J."/>
            <person name="Wood J."/>
            <person name="Clifton S.W."/>
            <person name="Rogers J."/>
            <person name="Van den Ackerveken G."/>
            <person name="Jones J.D."/>
            <person name="McDowell J.M."/>
            <person name="Beynon J."/>
            <person name="Tyler B.M."/>
        </authorList>
    </citation>
    <scope>NUCLEOTIDE SEQUENCE [LARGE SCALE GENOMIC DNA]</scope>
    <source>
        <strain evidence="20">Emoy2</strain>
    </source>
</reference>
<dbReference type="HOGENOM" id="CLU_009279_1_1_1"/>
<feature type="transmembrane region" description="Helical" evidence="16">
    <location>
        <begin position="154"/>
        <end position="174"/>
    </location>
</feature>
<dbReference type="STRING" id="559515.M4BSK5"/>
<dbReference type="EMBL" id="JH598725">
    <property type="status" value="NOT_ANNOTATED_CDS"/>
    <property type="molecule type" value="Genomic_DNA"/>
</dbReference>
<keyword evidence="7" id="KW-0328">Glycosyltransferase</keyword>
<feature type="domain" description="Oligosaccharyl transferase STT3 N-terminal" evidence="17">
    <location>
        <begin position="1"/>
        <end position="212"/>
    </location>
</feature>
<keyword evidence="14" id="KW-0464">Manganese</keyword>
<evidence type="ECO:0000256" key="8">
    <source>
        <dbReference type="ARBA" id="ARBA00022679"/>
    </source>
</evidence>
<comment type="pathway">
    <text evidence="4">Protein modification; protein glycosylation.</text>
</comment>
<evidence type="ECO:0000256" key="16">
    <source>
        <dbReference type="SAM" id="Phobius"/>
    </source>
</evidence>
<comment type="cofactor">
    <cofactor evidence="2">
        <name>Mg(2+)</name>
        <dbReference type="ChEBI" id="CHEBI:18420"/>
    </cofactor>
</comment>
<keyword evidence="12 16" id="KW-1133">Transmembrane helix</keyword>
<feature type="transmembrane region" description="Helical" evidence="16">
    <location>
        <begin position="33"/>
        <end position="58"/>
    </location>
</feature>